<accession>A0AAD5SPT4</accession>
<feature type="region of interest" description="Disordered" evidence="1">
    <location>
        <begin position="504"/>
        <end position="531"/>
    </location>
</feature>
<dbReference type="EMBL" id="JADGJD010000055">
    <property type="protein sequence ID" value="KAJ3055889.1"/>
    <property type="molecule type" value="Genomic_DNA"/>
</dbReference>
<gene>
    <name evidence="2" type="ORF">HK097_008886</name>
</gene>
<comment type="caution">
    <text evidence="2">The sequence shown here is derived from an EMBL/GenBank/DDBJ whole genome shotgun (WGS) entry which is preliminary data.</text>
</comment>
<dbReference type="Proteomes" id="UP001212841">
    <property type="component" value="Unassembled WGS sequence"/>
</dbReference>
<keyword evidence="3" id="KW-1185">Reference proteome</keyword>
<dbReference type="AlphaFoldDB" id="A0AAD5SPT4"/>
<evidence type="ECO:0000313" key="3">
    <source>
        <dbReference type="Proteomes" id="UP001212841"/>
    </source>
</evidence>
<sequence length="531" mass="58052">MEMEDEYQESLLRLAGGTVPPSLQTVRKVHVVNMPDGDKMKTTGANVKNHLAPPTDYHHRLPPPPRLGNNSTVGATLPGYPRTPIIERKTDPKATDVVSLHPVGGNIHITDTTNIREAGIKFTGEPSAPLPIPKPVPDPVYNPLTRLMPNVVTAPSQIPKARPADNAAIEALKIEAGQGKRMRLTDTRRQNLAEGKLQAFTKINTKQKGPSLFYQSDLPHPIGDYDPPGMSGGNPLHDYSHNSLVPHINRAIHDPPRHFLPQKSKDAEMLYDVQPVIPPRVVTQVPAVKNPMEDIPQVVRTKSAVPMLVSPTPSTGSSAMSMVNNALGVQTSATPTVYVDQVLPVGNKSTKRKADGINAHGRSKYVKTEDPINPVLTAMKTVKERVMKKERDLEKLTRPKRDRKGKGRAVEPGVPFEFTFPQMTSTPKQQAMAALDPVSPPPPVAGVKRKLENVVDAQNKKVRFNPMPVEYARRPRGDIVSVEIPVKAKKGKAKKTIPALSAVNTDLVSSRTRSKTKANAPVSSRTRSKKK</sequence>
<evidence type="ECO:0000256" key="1">
    <source>
        <dbReference type="SAM" id="MobiDB-lite"/>
    </source>
</evidence>
<evidence type="ECO:0000313" key="2">
    <source>
        <dbReference type="EMBL" id="KAJ3055889.1"/>
    </source>
</evidence>
<organism evidence="2 3">
    <name type="scientific">Rhizophlyctis rosea</name>
    <dbReference type="NCBI Taxonomy" id="64517"/>
    <lineage>
        <taxon>Eukaryota</taxon>
        <taxon>Fungi</taxon>
        <taxon>Fungi incertae sedis</taxon>
        <taxon>Chytridiomycota</taxon>
        <taxon>Chytridiomycota incertae sedis</taxon>
        <taxon>Chytridiomycetes</taxon>
        <taxon>Rhizophlyctidales</taxon>
        <taxon>Rhizophlyctidaceae</taxon>
        <taxon>Rhizophlyctis</taxon>
    </lineage>
</organism>
<name>A0AAD5SPT4_9FUNG</name>
<proteinExistence type="predicted"/>
<reference evidence="2" key="1">
    <citation type="submission" date="2020-05" db="EMBL/GenBank/DDBJ databases">
        <title>Phylogenomic resolution of chytrid fungi.</title>
        <authorList>
            <person name="Stajich J.E."/>
            <person name="Amses K."/>
            <person name="Simmons R."/>
            <person name="Seto K."/>
            <person name="Myers J."/>
            <person name="Bonds A."/>
            <person name="Quandt C.A."/>
            <person name="Barry K."/>
            <person name="Liu P."/>
            <person name="Grigoriev I."/>
            <person name="Longcore J.E."/>
            <person name="James T.Y."/>
        </authorList>
    </citation>
    <scope>NUCLEOTIDE SEQUENCE</scope>
    <source>
        <strain evidence="2">JEL0318</strain>
    </source>
</reference>
<protein>
    <submittedName>
        <fullName evidence="2">Uncharacterized protein</fullName>
    </submittedName>
</protein>